<name>A0A9Q1EML5_SYNKA</name>
<sequence>MALLLSLRSDALNLGSIVVRTGRSEPIAVRHPVGISKRAKQLEKPYSPTLGPKQMEISVVGSRCTIHPWTTVAPRPWCTHHRLCLAQVIDRKITGSSHLGSLCGGREARRDARSQEDAGQVVHPGI</sequence>
<protein>
    <submittedName>
        <fullName evidence="2">Uncharacterized protein</fullName>
    </submittedName>
</protein>
<evidence type="ECO:0000313" key="2">
    <source>
        <dbReference type="EMBL" id="KAJ8341512.1"/>
    </source>
</evidence>
<dbReference type="EMBL" id="JAINUF010000015">
    <property type="protein sequence ID" value="KAJ8341512.1"/>
    <property type="molecule type" value="Genomic_DNA"/>
</dbReference>
<organism evidence="2 3">
    <name type="scientific">Synaphobranchus kaupii</name>
    <name type="common">Kaup's arrowtooth eel</name>
    <dbReference type="NCBI Taxonomy" id="118154"/>
    <lineage>
        <taxon>Eukaryota</taxon>
        <taxon>Metazoa</taxon>
        <taxon>Chordata</taxon>
        <taxon>Craniata</taxon>
        <taxon>Vertebrata</taxon>
        <taxon>Euteleostomi</taxon>
        <taxon>Actinopterygii</taxon>
        <taxon>Neopterygii</taxon>
        <taxon>Teleostei</taxon>
        <taxon>Anguilliformes</taxon>
        <taxon>Synaphobranchidae</taxon>
        <taxon>Synaphobranchus</taxon>
    </lineage>
</organism>
<dbReference type="Proteomes" id="UP001152622">
    <property type="component" value="Chromosome 15"/>
</dbReference>
<dbReference type="AlphaFoldDB" id="A0A9Q1EML5"/>
<evidence type="ECO:0000256" key="1">
    <source>
        <dbReference type="SAM" id="MobiDB-lite"/>
    </source>
</evidence>
<reference evidence="2" key="1">
    <citation type="journal article" date="2023" name="Science">
        <title>Genome structures resolve the early diversification of teleost fishes.</title>
        <authorList>
            <person name="Parey E."/>
            <person name="Louis A."/>
            <person name="Montfort J."/>
            <person name="Bouchez O."/>
            <person name="Roques C."/>
            <person name="Iampietro C."/>
            <person name="Lluch J."/>
            <person name="Castinel A."/>
            <person name="Donnadieu C."/>
            <person name="Desvignes T."/>
            <person name="Floi Bucao C."/>
            <person name="Jouanno E."/>
            <person name="Wen M."/>
            <person name="Mejri S."/>
            <person name="Dirks R."/>
            <person name="Jansen H."/>
            <person name="Henkel C."/>
            <person name="Chen W.J."/>
            <person name="Zahm M."/>
            <person name="Cabau C."/>
            <person name="Klopp C."/>
            <person name="Thompson A.W."/>
            <person name="Robinson-Rechavi M."/>
            <person name="Braasch I."/>
            <person name="Lecointre G."/>
            <person name="Bobe J."/>
            <person name="Postlethwait J.H."/>
            <person name="Berthelot C."/>
            <person name="Roest Crollius H."/>
            <person name="Guiguen Y."/>
        </authorList>
    </citation>
    <scope>NUCLEOTIDE SEQUENCE</scope>
    <source>
        <strain evidence="2">WJC10195</strain>
    </source>
</reference>
<comment type="caution">
    <text evidence="2">The sequence shown here is derived from an EMBL/GenBank/DDBJ whole genome shotgun (WGS) entry which is preliminary data.</text>
</comment>
<evidence type="ECO:0000313" key="3">
    <source>
        <dbReference type="Proteomes" id="UP001152622"/>
    </source>
</evidence>
<accession>A0A9Q1EML5</accession>
<proteinExistence type="predicted"/>
<keyword evidence="3" id="KW-1185">Reference proteome</keyword>
<feature type="region of interest" description="Disordered" evidence="1">
    <location>
        <begin position="104"/>
        <end position="126"/>
    </location>
</feature>
<feature type="compositionally biased region" description="Basic and acidic residues" evidence="1">
    <location>
        <begin position="106"/>
        <end position="116"/>
    </location>
</feature>
<gene>
    <name evidence="2" type="ORF">SKAU_G00338030</name>
</gene>